<organism evidence="3 4">
    <name type="scientific">Kitasatospora terrestris</name>
    <dbReference type="NCBI Taxonomy" id="258051"/>
    <lineage>
        <taxon>Bacteria</taxon>
        <taxon>Bacillati</taxon>
        <taxon>Actinomycetota</taxon>
        <taxon>Actinomycetes</taxon>
        <taxon>Kitasatosporales</taxon>
        <taxon>Streptomycetaceae</taxon>
        <taxon>Kitasatospora</taxon>
    </lineage>
</organism>
<proteinExistence type="inferred from homology"/>
<dbReference type="PANTHER" id="PTHR43649:SF29">
    <property type="entry name" value="OSMOPROTECTIVE COMPOUNDS-BINDING PROTEIN GGTB"/>
    <property type="match status" value="1"/>
</dbReference>
<protein>
    <submittedName>
        <fullName evidence="3">Extracellular solute-binding protein</fullName>
    </submittedName>
</protein>
<comment type="caution">
    <text evidence="3">The sequence shown here is derived from an EMBL/GenBank/DDBJ whole genome shotgun (WGS) entry which is preliminary data.</text>
</comment>
<dbReference type="InterPro" id="IPR050490">
    <property type="entry name" value="Bact_solute-bd_prot1"/>
</dbReference>
<dbReference type="Proteomes" id="UP001501752">
    <property type="component" value="Unassembled WGS sequence"/>
</dbReference>
<dbReference type="Gene3D" id="3.40.190.10">
    <property type="entry name" value="Periplasmic binding protein-like II"/>
    <property type="match status" value="2"/>
</dbReference>
<evidence type="ECO:0000313" key="4">
    <source>
        <dbReference type="Proteomes" id="UP001501752"/>
    </source>
</evidence>
<dbReference type="Pfam" id="PF01547">
    <property type="entry name" value="SBP_bac_1"/>
    <property type="match status" value="1"/>
</dbReference>
<dbReference type="EMBL" id="BAABIS010000001">
    <property type="protein sequence ID" value="GAA4838438.1"/>
    <property type="molecule type" value="Genomic_DNA"/>
</dbReference>
<gene>
    <name evidence="3" type="ORF">GCM10023235_12080</name>
</gene>
<comment type="similarity">
    <text evidence="1">Belongs to the bacterial solute-binding protein 1 family.</text>
</comment>
<evidence type="ECO:0000256" key="2">
    <source>
        <dbReference type="ARBA" id="ARBA00022448"/>
    </source>
</evidence>
<reference evidence="4" key="1">
    <citation type="journal article" date="2019" name="Int. J. Syst. Evol. Microbiol.">
        <title>The Global Catalogue of Microorganisms (GCM) 10K type strain sequencing project: providing services to taxonomists for standard genome sequencing and annotation.</title>
        <authorList>
            <consortium name="The Broad Institute Genomics Platform"/>
            <consortium name="The Broad Institute Genome Sequencing Center for Infectious Disease"/>
            <person name="Wu L."/>
            <person name="Ma J."/>
        </authorList>
    </citation>
    <scope>NUCLEOTIDE SEQUENCE [LARGE SCALE GENOMIC DNA]</scope>
    <source>
        <strain evidence="4">JCM 13006</strain>
    </source>
</reference>
<evidence type="ECO:0000256" key="1">
    <source>
        <dbReference type="ARBA" id="ARBA00008520"/>
    </source>
</evidence>
<dbReference type="InterPro" id="IPR006059">
    <property type="entry name" value="SBP"/>
</dbReference>
<dbReference type="SUPFAM" id="SSF53850">
    <property type="entry name" value="Periplasmic binding protein-like II"/>
    <property type="match status" value="1"/>
</dbReference>
<sequence>MAAALLLTACGSNPPQAPTGPTGITLTVATSESAGTLRVLAAAFHARHLDVDVEVHYTPQDAYDTGLDRLLASPDAPDLALLNKLGGTAKAGLVRSLDGWATKYGWNTAYPSGELAQWRSTPDGRQLGTGTLWAAPAGFSMTGVYYNREKLTRLGLKPPATRAEFDTALAKAKAAGELPIQLGNRAGHSSFLVQSIVDSVDGAAKTTDWVNGRQGATIDTPGGNTAAATLSDWARKGYFPADANDNDLPTAVNEFTAGKGLFLFDGSWDAQVVDRAMHGRVGFLPFPGNGGTTTAIGTSVAYAVPTRAAHPDEAAAFLDFMGSQEAAQIQFDTGFLPVAHADTVKAADGNVMNDIAKGWAAVNRDNGLVNFFANSTSTMNNTLTVQSRQLLGGAVTPAAYLHAIQEDWQKARTG</sequence>
<dbReference type="PANTHER" id="PTHR43649">
    <property type="entry name" value="ARABINOSE-BINDING PROTEIN-RELATED"/>
    <property type="match status" value="1"/>
</dbReference>
<accession>A0ABP9DCS3</accession>
<evidence type="ECO:0000313" key="3">
    <source>
        <dbReference type="EMBL" id="GAA4838438.1"/>
    </source>
</evidence>
<keyword evidence="4" id="KW-1185">Reference proteome</keyword>
<keyword evidence="2" id="KW-0813">Transport</keyword>
<name>A0ABP9DCS3_9ACTN</name>